<dbReference type="Proteomes" id="UP001065593">
    <property type="component" value="Unassembled WGS sequence"/>
</dbReference>
<comment type="caution">
    <text evidence="1">The sequence shown here is derived from an EMBL/GenBank/DDBJ whole genome shotgun (WGS) entry which is preliminary data.</text>
</comment>
<proteinExistence type="predicted"/>
<evidence type="ECO:0000313" key="2">
    <source>
        <dbReference type="Proteomes" id="UP001065593"/>
    </source>
</evidence>
<evidence type="ECO:0000313" key="1">
    <source>
        <dbReference type="EMBL" id="GLC88614.1"/>
    </source>
</evidence>
<accession>A0ABQ5NJR8</accession>
<gene>
    <name evidence="1" type="ORF">LYSBPC_17410</name>
</gene>
<organism evidence="1 2">
    <name type="scientific">Lysinibacillus piscis</name>
    <dbReference type="NCBI Taxonomy" id="2518931"/>
    <lineage>
        <taxon>Bacteria</taxon>
        <taxon>Bacillati</taxon>
        <taxon>Bacillota</taxon>
        <taxon>Bacilli</taxon>
        <taxon>Bacillales</taxon>
        <taxon>Bacillaceae</taxon>
        <taxon>Lysinibacillus</taxon>
    </lineage>
</organism>
<dbReference type="RefSeq" id="WP_264988377.1">
    <property type="nucleotide sequence ID" value="NZ_BRZA01000002.1"/>
</dbReference>
<protein>
    <submittedName>
        <fullName evidence="1">Uncharacterized protein</fullName>
    </submittedName>
</protein>
<keyword evidence="2" id="KW-1185">Reference proteome</keyword>
<dbReference type="EMBL" id="BRZA01000002">
    <property type="protein sequence ID" value="GLC88614.1"/>
    <property type="molecule type" value="Genomic_DNA"/>
</dbReference>
<reference evidence="1" key="1">
    <citation type="submission" date="2022-08" db="EMBL/GenBank/DDBJ databases">
        <title>Draft genome sequence of Lysinibacillus sp. strain KH24.</title>
        <authorList>
            <person name="Kanbe H."/>
            <person name="Itoh H."/>
        </authorList>
    </citation>
    <scope>NUCLEOTIDE SEQUENCE</scope>
    <source>
        <strain evidence="1">KH24</strain>
    </source>
</reference>
<sequence>MAQEAANKLIEKVCHHLVHGMDITKMEQHFQQTIDMYRQSAQKDRDFWDMLMMNMLYFTENEQVWEQELLKMLKAKKWLTPVALEEELLVHQLRIRQQVAEQIDAAKEVFHQQYIEEGFVEEAIIYDYAYSSAGHSMRADLLMVLVSTPAQTQLLFEADPQETIRIINGYIAYHLDGLLNKTTLR</sequence>
<name>A0ABQ5NJR8_9BACI</name>